<dbReference type="InterPro" id="IPR051045">
    <property type="entry name" value="TonB-dependent_transducer"/>
</dbReference>
<keyword evidence="12" id="KW-1185">Reference proteome</keyword>
<dbReference type="InterPro" id="IPR006260">
    <property type="entry name" value="TonB/TolA_C"/>
</dbReference>
<evidence type="ECO:0000256" key="6">
    <source>
        <dbReference type="ARBA" id="ARBA00022692"/>
    </source>
</evidence>
<dbReference type="SUPFAM" id="SSF74653">
    <property type="entry name" value="TolA/TonB C-terminal domain"/>
    <property type="match status" value="1"/>
</dbReference>
<dbReference type="Pfam" id="PF03544">
    <property type="entry name" value="TonB_C"/>
    <property type="match status" value="1"/>
</dbReference>
<evidence type="ECO:0000256" key="1">
    <source>
        <dbReference type="ARBA" id="ARBA00004383"/>
    </source>
</evidence>
<dbReference type="PANTHER" id="PTHR33446:SF2">
    <property type="entry name" value="PROTEIN TONB"/>
    <property type="match status" value="1"/>
</dbReference>
<comment type="caution">
    <text evidence="11">The sequence shown here is derived from an EMBL/GenBank/DDBJ whole genome shotgun (WGS) entry which is preliminary data.</text>
</comment>
<evidence type="ECO:0000256" key="4">
    <source>
        <dbReference type="ARBA" id="ARBA00022475"/>
    </source>
</evidence>
<keyword evidence="9" id="KW-0472">Membrane</keyword>
<dbReference type="Proteomes" id="UP000664761">
    <property type="component" value="Unassembled WGS sequence"/>
</dbReference>
<gene>
    <name evidence="11" type="ORF">J0X12_06575</name>
</gene>
<protein>
    <submittedName>
        <fullName evidence="11">Energy transducer TonB</fullName>
    </submittedName>
</protein>
<keyword evidence="5" id="KW-0997">Cell inner membrane</keyword>
<keyword evidence="6" id="KW-0812">Transmembrane</keyword>
<dbReference type="PANTHER" id="PTHR33446">
    <property type="entry name" value="PROTEIN TONB-RELATED"/>
    <property type="match status" value="1"/>
</dbReference>
<keyword evidence="4" id="KW-1003">Cell membrane</keyword>
<feature type="domain" description="TonB C-terminal" evidence="10">
    <location>
        <begin position="196"/>
        <end position="286"/>
    </location>
</feature>
<dbReference type="PROSITE" id="PS52015">
    <property type="entry name" value="TONB_CTD"/>
    <property type="match status" value="1"/>
</dbReference>
<evidence type="ECO:0000256" key="3">
    <source>
        <dbReference type="ARBA" id="ARBA00022448"/>
    </source>
</evidence>
<evidence type="ECO:0000256" key="5">
    <source>
        <dbReference type="ARBA" id="ARBA00022519"/>
    </source>
</evidence>
<keyword evidence="8" id="KW-1133">Transmembrane helix</keyword>
<evidence type="ECO:0000313" key="12">
    <source>
        <dbReference type="Proteomes" id="UP000664761"/>
    </source>
</evidence>
<evidence type="ECO:0000313" key="11">
    <source>
        <dbReference type="EMBL" id="MBO0333268.1"/>
    </source>
</evidence>
<dbReference type="EMBL" id="JAFLNC010000002">
    <property type="protein sequence ID" value="MBO0333268.1"/>
    <property type="molecule type" value="Genomic_DNA"/>
</dbReference>
<evidence type="ECO:0000256" key="7">
    <source>
        <dbReference type="ARBA" id="ARBA00022927"/>
    </source>
</evidence>
<name>A0ABS3F454_9PROT</name>
<sequence length="286" mass="31182">MVGVAFAHPADWGKKWVVFLGLSVCANAFLLSLVQPMPKIEPVFTVPALKVNLMTLARPAVSSPPVETKLQPNSAPSTTAEMFRPKPVVTTPFAQEKVAVVHKQPQPQAEPVREAKIQPVPRPKVRPVATKITPVETKTFPPVDVTKVVPEVIERVPDKVIAEQVAIKPEVKPTPQPVTVASLPATSEDRGEDNATVIHEARYRQQVPPSYPRRALDLGQQGTVTLHAEVLPNGAPRELKIAESSGHRLLDMAAMAAVKKWKFEPTSVDGNAVVSWVRVPVNFVIH</sequence>
<evidence type="ECO:0000259" key="10">
    <source>
        <dbReference type="PROSITE" id="PS52015"/>
    </source>
</evidence>
<keyword evidence="7" id="KW-0653">Protein transport</keyword>
<comment type="subcellular location">
    <subcellularLocation>
        <location evidence="1">Cell inner membrane</location>
        <topology evidence="1">Single-pass membrane protein</topology>
        <orientation evidence="1">Periplasmic side</orientation>
    </subcellularLocation>
</comment>
<reference evidence="11 12" key="1">
    <citation type="submission" date="2021-03" db="EMBL/GenBank/DDBJ databases">
        <title>Sneathiella sp. CAU 1612 isolated from Kang Won-do.</title>
        <authorList>
            <person name="Kim W."/>
        </authorList>
    </citation>
    <scope>NUCLEOTIDE SEQUENCE [LARGE SCALE GENOMIC DNA]</scope>
    <source>
        <strain evidence="11 12">CAU 1612</strain>
    </source>
</reference>
<evidence type="ECO:0000256" key="9">
    <source>
        <dbReference type="ARBA" id="ARBA00023136"/>
    </source>
</evidence>
<evidence type="ECO:0000256" key="2">
    <source>
        <dbReference type="ARBA" id="ARBA00006555"/>
    </source>
</evidence>
<comment type="similarity">
    <text evidence="2">Belongs to the TonB family.</text>
</comment>
<dbReference type="InterPro" id="IPR037682">
    <property type="entry name" value="TonB_C"/>
</dbReference>
<organism evidence="11 12">
    <name type="scientific">Sneathiella sedimenti</name>
    <dbReference type="NCBI Taxonomy" id="2816034"/>
    <lineage>
        <taxon>Bacteria</taxon>
        <taxon>Pseudomonadati</taxon>
        <taxon>Pseudomonadota</taxon>
        <taxon>Alphaproteobacteria</taxon>
        <taxon>Sneathiellales</taxon>
        <taxon>Sneathiellaceae</taxon>
        <taxon>Sneathiella</taxon>
    </lineage>
</organism>
<dbReference type="Gene3D" id="3.30.1150.10">
    <property type="match status" value="1"/>
</dbReference>
<evidence type="ECO:0000256" key="8">
    <source>
        <dbReference type="ARBA" id="ARBA00022989"/>
    </source>
</evidence>
<dbReference type="NCBIfam" id="TIGR01352">
    <property type="entry name" value="tonB_Cterm"/>
    <property type="match status" value="1"/>
</dbReference>
<dbReference type="RefSeq" id="WP_207043448.1">
    <property type="nucleotide sequence ID" value="NZ_JAFLNC010000002.1"/>
</dbReference>
<proteinExistence type="inferred from homology"/>
<keyword evidence="3" id="KW-0813">Transport</keyword>
<accession>A0ABS3F454</accession>